<dbReference type="STRING" id="1450539.A0A318Z6T9"/>
<keyword evidence="1 3" id="KW-0732">Signal</keyword>
<dbReference type="GeneID" id="37071645"/>
<evidence type="ECO:0000256" key="3">
    <source>
        <dbReference type="SAM" id="SignalP"/>
    </source>
</evidence>
<name>A0A318Z6T9_9EURO</name>
<evidence type="ECO:0000313" key="5">
    <source>
        <dbReference type="EMBL" id="PYH43015.1"/>
    </source>
</evidence>
<dbReference type="RefSeq" id="XP_025428997.1">
    <property type="nucleotide sequence ID" value="XM_025570417.1"/>
</dbReference>
<evidence type="ECO:0000256" key="2">
    <source>
        <dbReference type="SAM" id="MobiDB-lite"/>
    </source>
</evidence>
<dbReference type="PANTHER" id="PTHR35185:SF2">
    <property type="entry name" value="EXTRACELLULAR PROLINE-SERINE RICH PROTEIN (AFU_ORTHOLOGUE AFUA_8G07090)"/>
    <property type="match status" value="1"/>
</dbReference>
<dbReference type="Pfam" id="PF10342">
    <property type="entry name" value="Kre9_KNH"/>
    <property type="match status" value="1"/>
</dbReference>
<feature type="compositionally biased region" description="Basic residues" evidence="2">
    <location>
        <begin position="166"/>
        <end position="178"/>
    </location>
</feature>
<feature type="signal peptide" evidence="3">
    <location>
        <begin position="1"/>
        <end position="18"/>
    </location>
</feature>
<proteinExistence type="predicted"/>
<protein>
    <recommendedName>
        <fullName evidence="4">Yeast cell wall synthesis Kre9/Knh1-like N-terminal domain-containing protein</fullName>
    </recommendedName>
</protein>
<sequence length="282" mass="29164">MRLSTPALLVSLTSLASAISITQPGLNATYAAGSTVTVDWTSVDTDPSSFSLYLWNFVSWPPTYVPLALDIPTADLTHRVQIPCDTDAEWGYQISGINGTNVYIIYAQSEKFTVTPPVQNCSDAASSSATVLPPPSRTPAAPTCAAPATQTVYVTVSPTGSSSVSHHQHHHHSHHFHHHDPSSASHVLPAATPAIPAVVVPVVTSKTVKPGIVPKTIGWCSDYSHPVTLKIVPTPTAAIVEVSSGVTTVAVTAAPSAGGEDAVVVTSVTTTVSVAGEGCAFA</sequence>
<feature type="domain" description="Yeast cell wall synthesis Kre9/Knh1-like N-terminal" evidence="4">
    <location>
        <begin position="23"/>
        <end position="114"/>
    </location>
</feature>
<dbReference type="Proteomes" id="UP000248349">
    <property type="component" value="Unassembled WGS sequence"/>
</dbReference>
<keyword evidence="6" id="KW-1185">Reference proteome</keyword>
<dbReference type="EMBL" id="KZ821247">
    <property type="protein sequence ID" value="PYH43015.1"/>
    <property type="molecule type" value="Genomic_DNA"/>
</dbReference>
<evidence type="ECO:0000256" key="1">
    <source>
        <dbReference type="ARBA" id="ARBA00022729"/>
    </source>
</evidence>
<dbReference type="PANTHER" id="PTHR35185">
    <property type="entry name" value="SERINE/THREONINE-RICH PROTEIN ADG2-RELATED"/>
    <property type="match status" value="1"/>
</dbReference>
<evidence type="ECO:0000313" key="6">
    <source>
        <dbReference type="Proteomes" id="UP000248349"/>
    </source>
</evidence>
<dbReference type="AlphaFoldDB" id="A0A318Z6T9"/>
<dbReference type="InterPro" id="IPR018466">
    <property type="entry name" value="Kre9/Knh1-like_N"/>
</dbReference>
<accession>A0A318Z6T9</accession>
<dbReference type="InterPro" id="IPR052479">
    <property type="entry name" value="GPI-anchor_Adhesion_Reg"/>
</dbReference>
<dbReference type="OrthoDB" id="5420143at2759"/>
<organism evidence="5 6">
    <name type="scientific">Aspergillus saccharolyticus JOP 1030-1</name>
    <dbReference type="NCBI Taxonomy" id="1450539"/>
    <lineage>
        <taxon>Eukaryota</taxon>
        <taxon>Fungi</taxon>
        <taxon>Dikarya</taxon>
        <taxon>Ascomycota</taxon>
        <taxon>Pezizomycotina</taxon>
        <taxon>Eurotiomycetes</taxon>
        <taxon>Eurotiomycetidae</taxon>
        <taxon>Eurotiales</taxon>
        <taxon>Aspergillaceae</taxon>
        <taxon>Aspergillus</taxon>
        <taxon>Aspergillus subgen. Circumdati</taxon>
    </lineage>
</organism>
<gene>
    <name evidence="5" type="ORF">BP01DRAFT_122564</name>
</gene>
<evidence type="ECO:0000259" key="4">
    <source>
        <dbReference type="Pfam" id="PF10342"/>
    </source>
</evidence>
<feature type="region of interest" description="Disordered" evidence="2">
    <location>
        <begin position="158"/>
        <end position="185"/>
    </location>
</feature>
<reference evidence="5 6" key="1">
    <citation type="submission" date="2016-12" db="EMBL/GenBank/DDBJ databases">
        <title>The genomes of Aspergillus section Nigri reveals drivers in fungal speciation.</title>
        <authorList>
            <consortium name="DOE Joint Genome Institute"/>
            <person name="Vesth T.C."/>
            <person name="Nybo J."/>
            <person name="Theobald S."/>
            <person name="Brandl J."/>
            <person name="Frisvad J.C."/>
            <person name="Nielsen K.F."/>
            <person name="Lyhne E.K."/>
            <person name="Kogle M.E."/>
            <person name="Kuo A."/>
            <person name="Riley R."/>
            <person name="Clum A."/>
            <person name="Nolan M."/>
            <person name="Lipzen A."/>
            <person name="Salamov A."/>
            <person name="Henrissat B."/>
            <person name="Wiebenga A."/>
            <person name="De Vries R.P."/>
            <person name="Grigoriev I.V."/>
            <person name="Mortensen U.H."/>
            <person name="Andersen M.R."/>
            <person name="Baker S.E."/>
        </authorList>
    </citation>
    <scope>NUCLEOTIDE SEQUENCE [LARGE SCALE GENOMIC DNA]</scope>
    <source>
        <strain evidence="5 6">JOP 1030-1</strain>
    </source>
</reference>
<feature type="chain" id="PRO_5016466471" description="Yeast cell wall synthesis Kre9/Knh1-like N-terminal domain-containing protein" evidence="3">
    <location>
        <begin position="19"/>
        <end position="282"/>
    </location>
</feature>